<dbReference type="Gene3D" id="1.10.10.10">
    <property type="entry name" value="Winged helix-like DNA-binding domain superfamily/Winged helix DNA-binding domain"/>
    <property type="match status" value="1"/>
</dbReference>
<proteinExistence type="predicted"/>
<evidence type="ECO:0000259" key="5">
    <source>
        <dbReference type="PROSITE" id="PS51063"/>
    </source>
</evidence>
<organism evidence="6 7">
    <name type="scientific">Candidatus Sulfobium mesophilum</name>
    <dbReference type="NCBI Taxonomy" id="2016548"/>
    <lineage>
        <taxon>Bacteria</taxon>
        <taxon>Pseudomonadati</taxon>
        <taxon>Nitrospirota</taxon>
        <taxon>Nitrospiria</taxon>
        <taxon>Nitrospirales</taxon>
        <taxon>Nitrospiraceae</taxon>
        <taxon>Candidatus Sulfobium</taxon>
    </lineage>
</organism>
<gene>
    <name evidence="6" type="ORF">NBG4_260032</name>
</gene>
<dbReference type="SUPFAM" id="SSF46785">
    <property type="entry name" value="Winged helix' DNA-binding domain"/>
    <property type="match status" value="1"/>
</dbReference>
<dbReference type="InterPro" id="IPR050397">
    <property type="entry name" value="Env_Response_Regulators"/>
</dbReference>
<evidence type="ECO:0000256" key="3">
    <source>
        <dbReference type="ARBA" id="ARBA00023163"/>
    </source>
</evidence>
<name>A0A2U3QGI5_9BACT</name>
<dbReference type="Gene3D" id="2.60.120.10">
    <property type="entry name" value="Jelly Rolls"/>
    <property type="match status" value="1"/>
</dbReference>
<evidence type="ECO:0000313" key="7">
    <source>
        <dbReference type="Proteomes" id="UP000245125"/>
    </source>
</evidence>
<accession>A0A2U3QGI5</accession>
<dbReference type="InterPro" id="IPR012318">
    <property type="entry name" value="HTH_CRP"/>
</dbReference>
<dbReference type="Pfam" id="PF00027">
    <property type="entry name" value="cNMP_binding"/>
    <property type="match status" value="1"/>
</dbReference>
<keyword evidence="7" id="KW-1185">Reference proteome</keyword>
<evidence type="ECO:0000256" key="2">
    <source>
        <dbReference type="ARBA" id="ARBA00023125"/>
    </source>
</evidence>
<dbReference type="InterPro" id="IPR018490">
    <property type="entry name" value="cNMP-bd_dom_sf"/>
</dbReference>
<dbReference type="Pfam" id="PF13545">
    <property type="entry name" value="HTH_Crp_2"/>
    <property type="match status" value="1"/>
</dbReference>
<dbReference type="PANTHER" id="PTHR24567">
    <property type="entry name" value="CRP FAMILY TRANSCRIPTIONAL REGULATORY PROTEIN"/>
    <property type="match status" value="1"/>
</dbReference>
<dbReference type="PRINTS" id="PR00034">
    <property type="entry name" value="HTHCRP"/>
</dbReference>
<sequence>MFDIRQIAIFNALTPQEAREISPYFATERFTKKEGIFSEGDTSDWFYIVKRGKVKITKLSHEGKEIILEIISPLDFFGGIAVMRGFPYPANAIAMEDTEVLKISRKNLLSIMDRFPSLMYCLATNIGDRIKGSHETLKSIALEKVEARIASLLIKLCDKAGEKVPEGVAINMKLTKQDIAEMVGTTVETSIRTMSKLSKAGLVSSKAGRIIIKDLDRLKSLT</sequence>
<dbReference type="Proteomes" id="UP000245125">
    <property type="component" value="Unassembled WGS sequence"/>
</dbReference>
<dbReference type="SMART" id="SM00419">
    <property type="entry name" value="HTH_CRP"/>
    <property type="match status" value="1"/>
</dbReference>
<protein>
    <submittedName>
        <fullName evidence="6">Putative Transcriptional regulator</fullName>
    </submittedName>
</protein>
<dbReference type="AlphaFoldDB" id="A0A2U3QGI5"/>
<dbReference type="InterPro" id="IPR014710">
    <property type="entry name" value="RmlC-like_jellyroll"/>
</dbReference>
<feature type="domain" description="Cyclic nucleotide-binding" evidence="4">
    <location>
        <begin position="9"/>
        <end position="112"/>
    </location>
</feature>
<dbReference type="CDD" id="cd00092">
    <property type="entry name" value="HTH_CRP"/>
    <property type="match status" value="1"/>
</dbReference>
<evidence type="ECO:0000256" key="1">
    <source>
        <dbReference type="ARBA" id="ARBA00023015"/>
    </source>
</evidence>
<keyword evidence="1" id="KW-0805">Transcription regulation</keyword>
<keyword evidence="3" id="KW-0804">Transcription</keyword>
<dbReference type="GO" id="GO:0003700">
    <property type="term" value="F:DNA-binding transcription factor activity"/>
    <property type="evidence" value="ECO:0007669"/>
    <property type="project" value="TreeGrafter"/>
</dbReference>
<reference evidence="7" key="1">
    <citation type="submission" date="2018-03" db="EMBL/GenBank/DDBJ databases">
        <authorList>
            <person name="Zecchin S."/>
        </authorList>
    </citation>
    <scope>NUCLEOTIDE SEQUENCE [LARGE SCALE GENOMIC DNA]</scope>
</reference>
<dbReference type="PANTHER" id="PTHR24567:SF28">
    <property type="entry name" value="LISTERIOLYSIN REGULATORY PROTEIN"/>
    <property type="match status" value="1"/>
</dbReference>
<dbReference type="GO" id="GO:0005829">
    <property type="term" value="C:cytosol"/>
    <property type="evidence" value="ECO:0007669"/>
    <property type="project" value="TreeGrafter"/>
</dbReference>
<dbReference type="InterPro" id="IPR000595">
    <property type="entry name" value="cNMP-bd_dom"/>
</dbReference>
<dbReference type="InterPro" id="IPR036388">
    <property type="entry name" value="WH-like_DNA-bd_sf"/>
</dbReference>
<keyword evidence="2" id="KW-0238">DNA-binding</keyword>
<dbReference type="SUPFAM" id="SSF51206">
    <property type="entry name" value="cAMP-binding domain-like"/>
    <property type="match status" value="1"/>
</dbReference>
<dbReference type="PROSITE" id="PS50042">
    <property type="entry name" value="CNMP_BINDING_3"/>
    <property type="match status" value="1"/>
</dbReference>
<dbReference type="GO" id="GO:0003677">
    <property type="term" value="F:DNA binding"/>
    <property type="evidence" value="ECO:0007669"/>
    <property type="project" value="UniProtKB-KW"/>
</dbReference>
<dbReference type="SMART" id="SM00100">
    <property type="entry name" value="cNMP"/>
    <property type="match status" value="1"/>
</dbReference>
<dbReference type="CDD" id="cd00038">
    <property type="entry name" value="CAP_ED"/>
    <property type="match status" value="1"/>
</dbReference>
<evidence type="ECO:0000259" key="4">
    <source>
        <dbReference type="PROSITE" id="PS50042"/>
    </source>
</evidence>
<evidence type="ECO:0000313" key="6">
    <source>
        <dbReference type="EMBL" id="SPQ00537.1"/>
    </source>
</evidence>
<dbReference type="OrthoDB" id="9810708at2"/>
<dbReference type="EMBL" id="OUUY01000071">
    <property type="protein sequence ID" value="SPQ00537.1"/>
    <property type="molecule type" value="Genomic_DNA"/>
</dbReference>
<feature type="domain" description="HTH crp-type" evidence="5">
    <location>
        <begin position="143"/>
        <end position="216"/>
    </location>
</feature>
<dbReference type="InterPro" id="IPR036390">
    <property type="entry name" value="WH_DNA-bd_sf"/>
</dbReference>
<dbReference type="PROSITE" id="PS51063">
    <property type="entry name" value="HTH_CRP_2"/>
    <property type="match status" value="1"/>
</dbReference>